<accession>A0ABM9NMD5</accession>
<organism evidence="2 3">
    <name type="scientific">Candidatus Methylocalor cossyra</name>
    <dbReference type="NCBI Taxonomy" id="3108543"/>
    <lineage>
        <taxon>Bacteria</taxon>
        <taxon>Pseudomonadati</taxon>
        <taxon>Pseudomonadota</taxon>
        <taxon>Gammaproteobacteria</taxon>
        <taxon>Methylococcales</taxon>
        <taxon>Methylococcaceae</taxon>
        <taxon>Candidatus Methylocalor</taxon>
    </lineage>
</organism>
<gene>
    <name evidence="2" type="ORF">MECH1_V1_3018</name>
</gene>
<reference evidence="2 3" key="1">
    <citation type="submission" date="2024-04" db="EMBL/GenBank/DDBJ databases">
        <authorList>
            <person name="Cremers G."/>
        </authorList>
    </citation>
    <scope>NUCLEOTIDE SEQUENCE [LARGE SCALE GENOMIC DNA]</scope>
    <source>
        <strain evidence="2">MeCH1-AG</strain>
    </source>
</reference>
<dbReference type="InterPro" id="IPR038732">
    <property type="entry name" value="HpyO/CreE_NAD-binding"/>
</dbReference>
<dbReference type="Gene3D" id="3.50.50.60">
    <property type="entry name" value="FAD/NAD(P)-binding domain"/>
    <property type="match status" value="1"/>
</dbReference>
<dbReference type="InterPro" id="IPR036188">
    <property type="entry name" value="FAD/NAD-bd_sf"/>
</dbReference>
<dbReference type="Pfam" id="PF13454">
    <property type="entry name" value="NAD_binding_9"/>
    <property type="match status" value="1"/>
</dbReference>
<dbReference type="SUPFAM" id="SSF51905">
    <property type="entry name" value="FAD/NAD(P)-binding domain"/>
    <property type="match status" value="1"/>
</dbReference>
<proteinExistence type="predicted"/>
<dbReference type="PANTHER" id="PTHR40254:SF1">
    <property type="entry name" value="BLR0577 PROTEIN"/>
    <property type="match status" value="1"/>
</dbReference>
<feature type="domain" description="FAD-dependent urate hydroxylase HpyO/Asp monooxygenase CreE-like FAD/NAD(P)-binding" evidence="1">
    <location>
        <begin position="10"/>
        <end position="167"/>
    </location>
</feature>
<protein>
    <submittedName>
        <fullName evidence="2">Hydroxyacylglutathione hydrolase</fullName>
        <ecNumber evidence="2">3.1.2.6</ecNumber>
    </submittedName>
</protein>
<name>A0ABM9NMD5_9GAMM</name>
<evidence type="ECO:0000313" key="3">
    <source>
        <dbReference type="Proteomes" id="UP001497493"/>
    </source>
</evidence>
<sequence>MNASSLSEIAIVGAGFSGTLVAAHLLRQARTPLTIHLIDRDPQQFGRGVAYSSTLGCHLLNVPAANMSAFPDQPQHFLRWAEAREASLLDPPWVTEIGPTSFLPRRAYGDYLCWLLDEAERAAAAGVRLERWIDKARGLTLMPEGVVLELASGVRLRVAKAVLALGNFPPGNPPVADPGFYRSARYHRNPWRPGVLTALLETESCLLIGSGLTMVDWAITLNQAGYRGTIHIVSRRGLWPKPHRLGPPAACAIDPERDPPSVRVWLRAIRRHSEAGDWRAVIDALRPHNQTLWQRLPPAEQRRFLRHLRPFWDLHRHRVAPVVAERLQALAESGQVVRHVGRIRAYRESGDGVTVSLQARDGGRPSTLRVQAVVNCSGSESNYRRLESALVRDLLGRGLVRPDALALGLEAGPEGALVGADGTLSDRLFTLGPPKKGLLWETTAVPEVRVQAARLAAFLLGEADRR</sequence>
<dbReference type="EMBL" id="OZ026884">
    <property type="protein sequence ID" value="CAL1241794.1"/>
    <property type="molecule type" value="Genomic_DNA"/>
</dbReference>
<dbReference type="EC" id="3.1.2.6" evidence="2"/>
<dbReference type="GO" id="GO:0004416">
    <property type="term" value="F:hydroxyacylglutathione hydrolase activity"/>
    <property type="evidence" value="ECO:0007669"/>
    <property type="project" value="UniProtKB-EC"/>
</dbReference>
<dbReference type="PANTHER" id="PTHR40254">
    <property type="entry name" value="BLR0577 PROTEIN"/>
    <property type="match status" value="1"/>
</dbReference>
<evidence type="ECO:0000313" key="2">
    <source>
        <dbReference type="EMBL" id="CAL1241794.1"/>
    </source>
</evidence>
<evidence type="ECO:0000259" key="1">
    <source>
        <dbReference type="Pfam" id="PF13454"/>
    </source>
</evidence>
<dbReference type="InterPro" id="IPR052189">
    <property type="entry name" value="L-asp_N-monooxygenase_NS-form"/>
</dbReference>
<dbReference type="Proteomes" id="UP001497493">
    <property type="component" value="Chromosome"/>
</dbReference>
<keyword evidence="3" id="KW-1185">Reference proteome</keyword>
<keyword evidence="2" id="KW-0378">Hydrolase</keyword>
<dbReference type="RefSeq" id="WP_348758281.1">
    <property type="nucleotide sequence ID" value="NZ_OZ026884.1"/>
</dbReference>